<name>A0ABQ5GS74_9ASTR</name>
<evidence type="ECO:0000313" key="1">
    <source>
        <dbReference type="EMBL" id="GJT77832.1"/>
    </source>
</evidence>
<comment type="caution">
    <text evidence="1">The sequence shown here is derived from an EMBL/GenBank/DDBJ whole genome shotgun (WGS) entry which is preliminary data.</text>
</comment>
<evidence type="ECO:0000313" key="2">
    <source>
        <dbReference type="Proteomes" id="UP001151760"/>
    </source>
</evidence>
<keyword evidence="2" id="KW-1185">Reference proteome</keyword>
<accession>A0ABQ5GS74</accession>
<dbReference type="EMBL" id="BQNB010018748">
    <property type="protein sequence ID" value="GJT77832.1"/>
    <property type="molecule type" value="Genomic_DNA"/>
</dbReference>
<sequence length="283" mass="30577">MWGVACVEGGEVVAGVFWWGGGACGEASGGVGGVCGGTGGCGLMFAVVGFFGWVLERRDWGVCSCVGGGGVVVRLWGGNWGGLLGVGEFRAWAFRTGDRCYGVLGAGLDGWMGGWGLWYDGSVSWVGWGVGIWRSDLGERVDVARSREVVDRLWVSIDWGWVEGVREGQVGVLRHLTRVHSWSFGKCSVHWVLGWEIACAVGVWELGLFGGVWRCWVGVGDEWWGDWGACRIYTRSGGDPTSVQDDMEDEEEVEVVFDETTNLLNSSITGASTYTAYPDVFKT</sequence>
<gene>
    <name evidence="1" type="ORF">Tco_1044557</name>
</gene>
<reference evidence="1" key="2">
    <citation type="submission" date="2022-01" db="EMBL/GenBank/DDBJ databases">
        <authorList>
            <person name="Yamashiro T."/>
            <person name="Shiraishi A."/>
            <person name="Satake H."/>
            <person name="Nakayama K."/>
        </authorList>
    </citation>
    <scope>NUCLEOTIDE SEQUENCE</scope>
</reference>
<proteinExistence type="predicted"/>
<protein>
    <submittedName>
        <fullName evidence="1">Uncharacterized protein</fullName>
    </submittedName>
</protein>
<dbReference type="Proteomes" id="UP001151760">
    <property type="component" value="Unassembled WGS sequence"/>
</dbReference>
<reference evidence="1" key="1">
    <citation type="journal article" date="2022" name="Int. J. Mol. Sci.">
        <title>Draft Genome of Tanacetum Coccineum: Genomic Comparison of Closely Related Tanacetum-Family Plants.</title>
        <authorList>
            <person name="Yamashiro T."/>
            <person name="Shiraishi A."/>
            <person name="Nakayama K."/>
            <person name="Satake H."/>
        </authorList>
    </citation>
    <scope>NUCLEOTIDE SEQUENCE</scope>
</reference>
<organism evidence="1 2">
    <name type="scientific">Tanacetum coccineum</name>
    <dbReference type="NCBI Taxonomy" id="301880"/>
    <lineage>
        <taxon>Eukaryota</taxon>
        <taxon>Viridiplantae</taxon>
        <taxon>Streptophyta</taxon>
        <taxon>Embryophyta</taxon>
        <taxon>Tracheophyta</taxon>
        <taxon>Spermatophyta</taxon>
        <taxon>Magnoliopsida</taxon>
        <taxon>eudicotyledons</taxon>
        <taxon>Gunneridae</taxon>
        <taxon>Pentapetalae</taxon>
        <taxon>asterids</taxon>
        <taxon>campanulids</taxon>
        <taxon>Asterales</taxon>
        <taxon>Asteraceae</taxon>
        <taxon>Asteroideae</taxon>
        <taxon>Anthemideae</taxon>
        <taxon>Anthemidinae</taxon>
        <taxon>Tanacetum</taxon>
    </lineage>
</organism>